<protein>
    <submittedName>
        <fullName evidence="4">VPS10 protein</fullName>
    </submittedName>
</protein>
<dbReference type="AlphaFoldDB" id="A0A812Y0G6"/>
<evidence type="ECO:0000313" key="5">
    <source>
        <dbReference type="Proteomes" id="UP000649617"/>
    </source>
</evidence>
<feature type="chain" id="PRO_5032269677" evidence="2">
    <location>
        <begin position="19"/>
        <end position="270"/>
    </location>
</feature>
<dbReference type="InterPro" id="IPR050310">
    <property type="entry name" value="VPS10-sortilin"/>
</dbReference>
<dbReference type="GO" id="GO:0005794">
    <property type="term" value="C:Golgi apparatus"/>
    <property type="evidence" value="ECO:0007669"/>
    <property type="project" value="TreeGrafter"/>
</dbReference>
<evidence type="ECO:0000256" key="1">
    <source>
        <dbReference type="ARBA" id="ARBA00022737"/>
    </source>
</evidence>
<accession>A0A812Y0G6</accession>
<dbReference type="GO" id="GO:0006892">
    <property type="term" value="P:post-Golgi vesicle-mediated transport"/>
    <property type="evidence" value="ECO:0007669"/>
    <property type="project" value="TreeGrafter"/>
</dbReference>
<dbReference type="SUPFAM" id="SSF110296">
    <property type="entry name" value="Oligoxyloglucan reducing end-specific cellobiohydrolase"/>
    <property type="match status" value="1"/>
</dbReference>
<evidence type="ECO:0000259" key="3">
    <source>
        <dbReference type="Pfam" id="PF15902"/>
    </source>
</evidence>
<evidence type="ECO:0000256" key="2">
    <source>
        <dbReference type="SAM" id="SignalP"/>
    </source>
</evidence>
<dbReference type="InterPro" id="IPR015943">
    <property type="entry name" value="WD40/YVTN_repeat-like_dom_sf"/>
</dbReference>
<reference evidence="4" key="1">
    <citation type="submission" date="2021-02" db="EMBL/GenBank/DDBJ databases">
        <authorList>
            <person name="Dougan E. K."/>
            <person name="Rhodes N."/>
            <person name="Thang M."/>
            <person name="Chan C."/>
        </authorList>
    </citation>
    <scope>NUCLEOTIDE SEQUENCE</scope>
</reference>
<dbReference type="Proteomes" id="UP000649617">
    <property type="component" value="Unassembled WGS sequence"/>
</dbReference>
<name>A0A812Y0G6_SYMPI</name>
<feature type="signal peptide" evidence="2">
    <location>
        <begin position="1"/>
        <end position="18"/>
    </location>
</feature>
<organism evidence="4 5">
    <name type="scientific">Symbiodinium pilosum</name>
    <name type="common">Dinoflagellate</name>
    <dbReference type="NCBI Taxonomy" id="2952"/>
    <lineage>
        <taxon>Eukaryota</taxon>
        <taxon>Sar</taxon>
        <taxon>Alveolata</taxon>
        <taxon>Dinophyceae</taxon>
        <taxon>Suessiales</taxon>
        <taxon>Symbiodiniaceae</taxon>
        <taxon>Symbiodinium</taxon>
    </lineage>
</organism>
<evidence type="ECO:0000313" key="4">
    <source>
        <dbReference type="EMBL" id="CAE7753913.1"/>
    </source>
</evidence>
<keyword evidence="1" id="KW-0677">Repeat</keyword>
<dbReference type="Gene3D" id="2.130.10.10">
    <property type="entry name" value="YVTN repeat-like/Quinoprotein amine dehydrogenase"/>
    <property type="match status" value="1"/>
</dbReference>
<dbReference type="EMBL" id="CAJNIZ010046679">
    <property type="protein sequence ID" value="CAE7753913.1"/>
    <property type="molecule type" value="Genomic_DNA"/>
</dbReference>
<sequence length="270" mass="29892">MRQLLLLLPLQIIVSTLGGSLPSTKMSTFDAPIVDILWLGADRRKVLLNTQKGTLYESLDDGRDWEQKSVHSLKVARLIMSAANASTVVAVGFRLEVFASVDAGTTWKEVVHPPGIRLSFMFHPTRANWALLSVWTEDCRLSLPGSPCTHKLLATEDLGAKPLKPISAHVVQFSWGRGDYADTIFYTHIKDKSKRQSILSKWMEGVDFVASTDFGESKTTLVPGGNKFVISEKFILVAQAKDVSAQTVNLKVSTDGSWFRKVGKRLAYVQ</sequence>
<dbReference type="OrthoDB" id="443634at2759"/>
<comment type="caution">
    <text evidence="4">The sequence shown here is derived from an EMBL/GenBank/DDBJ whole genome shotgun (WGS) entry which is preliminary data.</text>
</comment>
<dbReference type="Pfam" id="PF15902">
    <property type="entry name" value="Sortilin-Vps10"/>
    <property type="match status" value="1"/>
</dbReference>
<dbReference type="GO" id="GO:0016020">
    <property type="term" value="C:membrane"/>
    <property type="evidence" value="ECO:0007669"/>
    <property type="project" value="TreeGrafter"/>
</dbReference>
<dbReference type="PANTHER" id="PTHR12106:SF27">
    <property type="entry name" value="SORTILIN-RELATED RECEPTOR"/>
    <property type="match status" value="1"/>
</dbReference>
<dbReference type="PANTHER" id="PTHR12106">
    <property type="entry name" value="SORTILIN RELATED"/>
    <property type="match status" value="1"/>
</dbReference>
<keyword evidence="2" id="KW-0732">Signal</keyword>
<proteinExistence type="predicted"/>
<keyword evidence="5" id="KW-1185">Reference proteome</keyword>
<gene>
    <name evidence="4" type="primary">VPS10</name>
    <name evidence="4" type="ORF">SPIL2461_LOCUS21866</name>
</gene>
<feature type="domain" description="Sortilin N-terminal" evidence="3">
    <location>
        <begin position="54"/>
        <end position="261"/>
    </location>
</feature>
<dbReference type="InterPro" id="IPR031778">
    <property type="entry name" value="Sortilin_N"/>
</dbReference>